<feature type="transmembrane region" description="Helical" evidence="1">
    <location>
        <begin position="43"/>
        <end position="62"/>
    </location>
</feature>
<name>A0ABS0GQA5_9ACTN</name>
<keyword evidence="1" id="KW-0812">Transmembrane</keyword>
<keyword evidence="3" id="KW-1185">Reference proteome</keyword>
<dbReference type="Proteomes" id="UP000638560">
    <property type="component" value="Unassembled WGS sequence"/>
</dbReference>
<gene>
    <name evidence="2" type="ORF">I0C86_05065</name>
</gene>
<reference evidence="2 3" key="1">
    <citation type="submission" date="2020-11" db="EMBL/GenBank/DDBJ databases">
        <title>A novel isolate from a Black sea contaminated sediment with potential to produce alkanes: Plantactinospora alkalitolerans sp. nov.</title>
        <authorList>
            <person name="Carro L."/>
            <person name="Veyisoglu A."/>
            <person name="Guven K."/>
            <person name="Schumann P."/>
            <person name="Klenk H.-P."/>
            <person name="Sahin N."/>
        </authorList>
    </citation>
    <scope>NUCLEOTIDE SEQUENCE [LARGE SCALE GENOMIC DNA]</scope>
    <source>
        <strain evidence="2 3">S1510</strain>
    </source>
</reference>
<evidence type="ECO:0000256" key="1">
    <source>
        <dbReference type="SAM" id="Phobius"/>
    </source>
</evidence>
<evidence type="ECO:0000313" key="3">
    <source>
        <dbReference type="Proteomes" id="UP000638560"/>
    </source>
</evidence>
<accession>A0ABS0GQA5</accession>
<proteinExistence type="predicted"/>
<keyword evidence="1" id="KW-0472">Membrane</keyword>
<dbReference type="RefSeq" id="WP_196200015.1">
    <property type="nucleotide sequence ID" value="NZ_JADPUN010000074.1"/>
</dbReference>
<feature type="transmembrane region" description="Helical" evidence="1">
    <location>
        <begin position="12"/>
        <end position="31"/>
    </location>
</feature>
<organism evidence="2 3">
    <name type="scientific">Plantactinospora alkalitolerans</name>
    <dbReference type="NCBI Taxonomy" id="2789879"/>
    <lineage>
        <taxon>Bacteria</taxon>
        <taxon>Bacillati</taxon>
        <taxon>Actinomycetota</taxon>
        <taxon>Actinomycetes</taxon>
        <taxon>Micromonosporales</taxon>
        <taxon>Micromonosporaceae</taxon>
        <taxon>Plantactinospora</taxon>
    </lineage>
</organism>
<sequence length="153" mass="16958">MLAEFRLTWRQALVRGLRWGGLGSAAVLVIVTSVPGERELSELVWIAVLVPLPLGALCGTATRFRVLTRLDETGIRSRSFGPRAFVSWHSAIAVRAERRGARTLVAVYLVDGSTLRLRAPYDGGPLDRDPRFEQKLVLIGQLWEAHLYGNPPD</sequence>
<comment type="caution">
    <text evidence="2">The sequence shown here is derived from an EMBL/GenBank/DDBJ whole genome shotgun (WGS) entry which is preliminary data.</text>
</comment>
<evidence type="ECO:0000313" key="2">
    <source>
        <dbReference type="EMBL" id="MBF9128365.1"/>
    </source>
</evidence>
<evidence type="ECO:0008006" key="4">
    <source>
        <dbReference type="Google" id="ProtNLM"/>
    </source>
</evidence>
<protein>
    <recommendedName>
        <fullName evidence="4">PH domain-containing protein</fullName>
    </recommendedName>
</protein>
<dbReference type="EMBL" id="JADPUN010000074">
    <property type="protein sequence ID" value="MBF9128365.1"/>
    <property type="molecule type" value="Genomic_DNA"/>
</dbReference>
<keyword evidence="1" id="KW-1133">Transmembrane helix</keyword>